<dbReference type="Pfam" id="PF02627">
    <property type="entry name" value="CMD"/>
    <property type="match status" value="1"/>
</dbReference>
<proteinExistence type="predicted"/>
<dbReference type="InterPro" id="IPR003779">
    <property type="entry name" value="CMD-like"/>
</dbReference>
<dbReference type="Proteomes" id="UP000252204">
    <property type="component" value="Unassembled WGS sequence"/>
</dbReference>
<dbReference type="RefSeq" id="WP_113268395.1">
    <property type="nucleotide sequence ID" value="NZ_QNTU01000001.1"/>
</dbReference>
<evidence type="ECO:0000313" key="2">
    <source>
        <dbReference type="EMBL" id="RBI69751.1"/>
    </source>
</evidence>
<reference evidence="3" key="1">
    <citation type="submission" date="2018-06" db="EMBL/GenBank/DDBJ databases">
        <title>Whole genome sequencing of four bacterial strains from South Shetland trench revealing bio-synthetic gene clusters.</title>
        <authorList>
            <person name="Abdel-Mageed W.M."/>
            <person name="Lehri B."/>
            <person name="Jarmusch S."/>
            <person name="Miranda K."/>
            <person name="Goodfellow M."/>
            <person name="Jaspars M."/>
            <person name="Karlyshev A.V."/>
        </authorList>
    </citation>
    <scope>NUCLEOTIDE SEQUENCE [LARGE SCALE GENOMIC DNA]</scope>
    <source>
        <strain evidence="3">SST4</strain>
    </source>
</reference>
<comment type="caution">
    <text evidence="2">The sequence shown here is derived from an EMBL/GenBank/DDBJ whole genome shotgun (WGS) entry which is preliminary data.</text>
</comment>
<dbReference type="AlphaFoldDB" id="A0A365TUM0"/>
<dbReference type="SUPFAM" id="SSF69118">
    <property type="entry name" value="AhpD-like"/>
    <property type="match status" value="1"/>
</dbReference>
<evidence type="ECO:0000259" key="1">
    <source>
        <dbReference type="Pfam" id="PF02627"/>
    </source>
</evidence>
<feature type="domain" description="Carboxymuconolactone decarboxylase-like" evidence="1">
    <location>
        <begin position="41"/>
        <end position="106"/>
    </location>
</feature>
<dbReference type="EMBL" id="QNTU01000001">
    <property type="protein sequence ID" value="RBI69751.1"/>
    <property type="molecule type" value="Genomic_DNA"/>
</dbReference>
<accession>A0A365TUM0</accession>
<gene>
    <name evidence="2" type="ORF">DQ400_00035</name>
</gene>
<dbReference type="PANTHER" id="PTHR35446:SF3">
    <property type="entry name" value="CMD DOMAIN-CONTAINING PROTEIN"/>
    <property type="match status" value="1"/>
</dbReference>
<dbReference type="InterPro" id="IPR004675">
    <property type="entry name" value="AhpD_core"/>
</dbReference>
<keyword evidence="3" id="KW-1185">Reference proteome</keyword>
<dbReference type="OrthoDB" id="9808310at2"/>
<dbReference type="Gene3D" id="1.20.1290.10">
    <property type="entry name" value="AhpD-like"/>
    <property type="match status" value="1"/>
</dbReference>
<sequence length="185" mass="19939">MADFPLHTADSAPKEAQANLQAAEKKMGFLPNIFAKMAEAPTLLEAYLALDGIYAKTSLSPVEQQAALLAISADNHCEFCVAAHTGGIKKAGADDEIIKDLRTRNTPNDAKLAAVTRFARHLNAQRGWAEQTELDAFIEAGFTQQHVLELVIGCALKTLSNYTNHVAGTPLNEELKPLAWEAPAS</sequence>
<dbReference type="PANTHER" id="PTHR35446">
    <property type="entry name" value="SI:CH211-175M2.5"/>
    <property type="match status" value="1"/>
</dbReference>
<organism evidence="2 3">
    <name type="scientific">Vreelandella sulfidaeris</name>
    <dbReference type="NCBI Taxonomy" id="115553"/>
    <lineage>
        <taxon>Bacteria</taxon>
        <taxon>Pseudomonadati</taxon>
        <taxon>Pseudomonadota</taxon>
        <taxon>Gammaproteobacteria</taxon>
        <taxon>Oceanospirillales</taxon>
        <taxon>Halomonadaceae</taxon>
        <taxon>Vreelandella</taxon>
    </lineage>
</organism>
<dbReference type="InterPro" id="IPR029032">
    <property type="entry name" value="AhpD-like"/>
</dbReference>
<dbReference type="GO" id="GO:0051920">
    <property type="term" value="F:peroxiredoxin activity"/>
    <property type="evidence" value="ECO:0007669"/>
    <property type="project" value="InterPro"/>
</dbReference>
<protein>
    <submittedName>
        <fullName evidence="2">Carboxymuconolactone decarboxylase family protein</fullName>
    </submittedName>
</protein>
<name>A0A365TUM0_9GAMM</name>
<evidence type="ECO:0000313" key="3">
    <source>
        <dbReference type="Proteomes" id="UP000252204"/>
    </source>
</evidence>
<dbReference type="NCBIfam" id="TIGR00778">
    <property type="entry name" value="ahpD_dom"/>
    <property type="match status" value="1"/>
</dbReference>